<dbReference type="GO" id="GO:0007274">
    <property type="term" value="P:neuromuscular synaptic transmission"/>
    <property type="evidence" value="ECO:0007669"/>
    <property type="project" value="TreeGrafter"/>
</dbReference>
<dbReference type="CDD" id="cd12012">
    <property type="entry name" value="SH3_RIM-BP_2"/>
    <property type="match status" value="1"/>
</dbReference>
<dbReference type="InterPro" id="IPR057884">
    <property type="entry name" value="FN3_RIM-BP1/2/3"/>
</dbReference>
<comment type="subcellular location">
    <subcellularLocation>
        <location evidence="1">Cell membrane</location>
    </subcellularLocation>
    <subcellularLocation>
        <location evidence="8">Synapse</location>
    </subcellularLocation>
</comment>
<evidence type="ECO:0000256" key="1">
    <source>
        <dbReference type="ARBA" id="ARBA00004236"/>
    </source>
</evidence>
<dbReference type="OrthoDB" id="4158657at2759"/>
<protein>
    <recommendedName>
        <fullName evidence="10">RIMS-binding protein 2</fullName>
    </recommendedName>
</protein>
<feature type="domain" description="SH3" evidence="14">
    <location>
        <begin position="964"/>
        <end position="1031"/>
    </location>
</feature>
<evidence type="ECO:0000259" key="15">
    <source>
        <dbReference type="PROSITE" id="PS50853"/>
    </source>
</evidence>
<dbReference type="InterPro" id="IPR040325">
    <property type="entry name" value="RIMBP1/2/3"/>
</dbReference>
<comment type="function">
    <text evidence="9">Plays a role in the synaptic transmission as bifunctional linker that interacts simultaneously with RIMS1, RIMS2, CACNA1D and CACNA1B.</text>
</comment>
<reference evidence="17" key="1">
    <citation type="submission" date="2025-08" db="UniProtKB">
        <authorList>
            <consortium name="RefSeq"/>
        </authorList>
    </citation>
    <scope>IDENTIFICATION</scope>
</reference>
<dbReference type="PROSITE" id="PS50853">
    <property type="entry name" value="FN3"/>
    <property type="match status" value="2"/>
</dbReference>
<dbReference type="FunFam" id="2.30.30.40:FF:000016">
    <property type="entry name" value="RIMS-binding protein 2 isoform X2"/>
    <property type="match status" value="1"/>
</dbReference>
<dbReference type="SMART" id="SM00060">
    <property type="entry name" value="FN3"/>
    <property type="match status" value="3"/>
</dbReference>
<evidence type="ECO:0000313" key="17">
    <source>
        <dbReference type="RefSeq" id="XP_030624312.1"/>
    </source>
</evidence>
<dbReference type="InterPro" id="IPR036116">
    <property type="entry name" value="FN3_sf"/>
</dbReference>
<dbReference type="InterPro" id="IPR003961">
    <property type="entry name" value="FN3_dom"/>
</dbReference>
<evidence type="ECO:0000256" key="8">
    <source>
        <dbReference type="ARBA" id="ARBA00034103"/>
    </source>
</evidence>
<dbReference type="CDD" id="cd12013">
    <property type="entry name" value="SH3_RIM-BP_3"/>
    <property type="match status" value="1"/>
</dbReference>
<keyword evidence="7" id="KW-0472">Membrane</keyword>
<evidence type="ECO:0000256" key="10">
    <source>
        <dbReference type="ARBA" id="ARBA00068024"/>
    </source>
</evidence>
<dbReference type="GO" id="GO:0045202">
    <property type="term" value="C:synapse"/>
    <property type="evidence" value="ECO:0007669"/>
    <property type="project" value="UniProtKB-SubCell"/>
</dbReference>
<evidence type="ECO:0000259" key="14">
    <source>
        <dbReference type="PROSITE" id="PS50002"/>
    </source>
</evidence>
<dbReference type="GO" id="GO:0005886">
    <property type="term" value="C:plasma membrane"/>
    <property type="evidence" value="ECO:0007669"/>
    <property type="project" value="UniProtKB-SubCell"/>
</dbReference>
<dbReference type="AlphaFoldDB" id="A0A6J2UY36"/>
<evidence type="ECO:0000256" key="12">
    <source>
        <dbReference type="SAM" id="Coils"/>
    </source>
</evidence>
<dbReference type="PANTHER" id="PTHR14234">
    <property type="entry name" value="RIM BINDING PROTEIN-RELATED"/>
    <property type="match status" value="1"/>
</dbReference>
<dbReference type="Gene3D" id="2.30.30.40">
    <property type="entry name" value="SH3 Domains"/>
    <property type="match status" value="3"/>
</dbReference>
<feature type="compositionally biased region" description="Pro residues" evidence="13">
    <location>
        <begin position="639"/>
        <end position="648"/>
    </location>
</feature>
<dbReference type="CDD" id="cd00063">
    <property type="entry name" value="FN3"/>
    <property type="match status" value="2"/>
</dbReference>
<dbReference type="GeneID" id="115807458"/>
<dbReference type="PROSITE" id="PS50002">
    <property type="entry name" value="SH3"/>
    <property type="match status" value="3"/>
</dbReference>
<dbReference type="InParanoid" id="A0A6J2UY36"/>
<dbReference type="SUPFAM" id="SSF50044">
    <property type="entry name" value="SH3-domain"/>
    <property type="match status" value="3"/>
</dbReference>
<comment type="similarity">
    <text evidence="2">Belongs to the RIMBP family.</text>
</comment>
<dbReference type="InterPro" id="IPR035755">
    <property type="entry name" value="RIM-BP_SH3_3"/>
</dbReference>
<feature type="region of interest" description="Disordered" evidence="13">
    <location>
        <begin position="151"/>
        <end position="178"/>
    </location>
</feature>
<gene>
    <name evidence="17" type="primary">rimbp2b</name>
</gene>
<feature type="domain" description="SH3" evidence="14">
    <location>
        <begin position="183"/>
        <end position="250"/>
    </location>
</feature>
<dbReference type="RefSeq" id="XP_030624312.1">
    <property type="nucleotide sequence ID" value="XM_030768452.1"/>
</dbReference>
<dbReference type="FunFam" id="2.60.40.10:FF:000072">
    <property type="entry name" value="RIMS-binding protein 2 isoform X1"/>
    <property type="match status" value="1"/>
</dbReference>
<evidence type="ECO:0000256" key="2">
    <source>
        <dbReference type="ARBA" id="ARBA00010749"/>
    </source>
</evidence>
<feature type="domain" description="Fibronectin type-III" evidence="15">
    <location>
        <begin position="500"/>
        <end position="600"/>
    </location>
</feature>
<feature type="domain" description="SH3" evidence="14">
    <location>
        <begin position="860"/>
        <end position="928"/>
    </location>
</feature>
<dbReference type="Proteomes" id="UP000504632">
    <property type="component" value="Chromosome 1"/>
</dbReference>
<dbReference type="SMART" id="SM00326">
    <property type="entry name" value="SH3"/>
    <property type="match status" value="3"/>
</dbReference>
<keyword evidence="12" id="KW-0175">Coiled coil</keyword>
<feature type="region of interest" description="Disordered" evidence="13">
    <location>
        <begin position="1036"/>
        <end position="1120"/>
    </location>
</feature>
<feature type="compositionally biased region" description="Basic residues" evidence="13">
    <location>
        <begin position="1103"/>
        <end position="1114"/>
    </location>
</feature>
<organism evidence="16 17">
    <name type="scientific">Chanos chanos</name>
    <name type="common">Milkfish</name>
    <name type="synonym">Mugil chanos</name>
    <dbReference type="NCBI Taxonomy" id="29144"/>
    <lineage>
        <taxon>Eukaryota</taxon>
        <taxon>Metazoa</taxon>
        <taxon>Chordata</taxon>
        <taxon>Craniata</taxon>
        <taxon>Vertebrata</taxon>
        <taxon>Euteleostomi</taxon>
        <taxon>Actinopterygii</taxon>
        <taxon>Neopterygii</taxon>
        <taxon>Teleostei</taxon>
        <taxon>Ostariophysi</taxon>
        <taxon>Gonorynchiformes</taxon>
        <taxon>Chanidae</taxon>
        <taxon>Chanos</taxon>
    </lineage>
</organism>
<keyword evidence="4" id="KW-1003">Cell membrane</keyword>
<dbReference type="PANTHER" id="PTHR14234:SF18">
    <property type="entry name" value="RIMS-BINDING PROTEIN 2"/>
    <property type="match status" value="1"/>
</dbReference>
<evidence type="ECO:0000256" key="4">
    <source>
        <dbReference type="ARBA" id="ARBA00022475"/>
    </source>
</evidence>
<feature type="region of interest" description="Disordered" evidence="13">
    <location>
        <begin position="709"/>
        <end position="734"/>
    </location>
</feature>
<feature type="domain" description="Fibronectin type-III" evidence="15">
    <location>
        <begin position="404"/>
        <end position="495"/>
    </location>
</feature>
<dbReference type="InterPro" id="IPR036028">
    <property type="entry name" value="SH3-like_dom_sf"/>
</dbReference>
<dbReference type="InterPro" id="IPR035753">
    <property type="entry name" value="RIM-BP_SH3_2"/>
</dbReference>
<feature type="compositionally biased region" description="Polar residues" evidence="13">
    <location>
        <begin position="795"/>
        <end position="810"/>
    </location>
</feature>
<accession>A0A6J2UY36</accession>
<dbReference type="CTD" id="563166"/>
<evidence type="ECO:0000256" key="5">
    <source>
        <dbReference type="ARBA" id="ARBA00022737"/>
    </source>
</evidence>
<evidence type="ECO:0000256" key="7">
    <source>
        <dbReference type="ARBA" id="ARBA00023136"/>
    </source>
</evidence>
<sequence>MRAAAERRQQLEVEHEQALAVLSAKQQEIDLLQKAQVEAKKEHEGAVHLLEAKVRELEEKCRTQSEQFNLLSKELEKFRQQAGKFDILSSTSPLTVSESPGSPNKTLSQLLNGLAAPSGKGNEKSVISEFIRPLQISGEKAELLSVKPTVLSRSQPGSPRRTFMSEMDKELSPSPRSKPRYTGKVRLCVARYNYNPYDGPNDNPEAELPLVAGKYLYIYGTMDEDGFYEGELLDGQQGLVPSNFVDFLEDEELPSVPLSDRVKETAYLNHSPLGLGLGLGLAADLLGPCSNGTGTLDVSIDEIGEDIVPYPRRITLIKQLAKSVIVGWDPPVVPPGWGSVNGYNVLVDKEVRMSVPFGGRTKSLVEKLNLATSTHRISVQSVTDRGLSDPLRCTLLVGKDVVVAPYYLRVENITQASAELSWMPSNSNYSHTIFLNDVEYDVMKPGGYRYQFYNLKPMTVYKVRVVARPHQMPWQLPLEQREKREISVEFCTQPAGPPLPPHDVQVQVSHTPGVLQVRWKPPPLTSSGTSNGASVIGYVVCTKGQKIAEVMYPTADYVTVELNRIQGLEAREVVVRTISTQGESQDSPVATIPHNVLVPPHPHPPPPPQSKPLPSARDPHAKEQEAGRRLGTSWEPHPRAPSPLPPPTHVGHTLEPPHLEGHRSPSPQRILPQPQGVPIPNTVARAMARQAAQRNTPNSRMERRNIFSERGNVLHSLNSDEEEDGYDSPHARRRGASVDEFLRGSELGRHHHYSHSEEYYTESSRGSDLSDIMEEDEEELYSEMQLEEGRRRSINSHNTLKVLGNSPSTGRSDRLDHSGRRSNHGCPPPQRRPMMVPSIDGYRGRGRRSPEYYEESEPEDLPRIFVALFDYDPLSMSPNPDAAVEELPFKEGQIIKVFGDKDTDGFYRAEICGREGLIPCNMVSEIQTEDDEMMDQLLKQGFLPLNTPVEKIERNRRSGRQHSVSTRRMVALYDYDPRESSPNVDVEAELTFCAGDVITVFGEIDEDGFYYGELNGHKGLVPSNFLEEVPDDVEVYLTDSPSQPPHPQDNPARTKTKRVPLEKSGPSRRAATPTVRQHVPGSGPPTQGPGSPSRGPRSDSKKKGLLSKGKKLLKRLGAVK</sequence>
<dbReference type="FunFam" id="2.30.30.40:FF:000006">
    <property type="entry name" value="RIMS-binding protein 2 isoform X1"/>
    <property type="match status" value="1"/>
</dbReference>
<evidence type="ECO:0000256" key="13">
    <source>
        <dbReference type="SAM" id="MobiDB-lite"/>
    </source>
</evidence>
<keyword evidence="16" id="KW-1185">Reference proteome</keyword>
<proteinExistence type="inferred from homology"/>
<dbReference type="InterPro" id="IPR001452">
    <property type="entry name" value="SH3_domain"/>
</dbReference>
<name>A0A6J2UY36_CHACN</name>
<evidence type="ECO:0000313" key="16">
    <source>
        <dbReference type="Proteomes" id="UP000504632"/>
    </source>
</evidence>
<dbReference type="FunFam" id="2.30.30.40:FF:000023">
    <property type="entry name" value="RIMS-binding protein 2 isoform F"/>
    <property type="match status" value="1"/>
</dbReference>
<dbReference type="Pfam" id="PF25523">
    <property type="entry name" value="Ig_RIMBP2"/>
    <property type="match status" value="1"/>
</dbReference>
<evidence type="ECO:0000256" key="3">
    <source>
        <dbReference type="ARBA" id="ARBA00022443"/>
    </source>
</evidence>
<dbReference type="Pfam" id="PF07653">
    <property type="entry name" value="SH3_2"/>
    <property type="match status" value="3"/>
</dbReference>
<dbReference type="FunFam" id="2.60.40.10:FF:000643">
    <property type="entry name" value="RIMS-binding protein 2 isoform X1"/>
    <property type="match status" value="1"/>
</dbReference>
<dbReference type="InterPro" id="IPR013783">
    <property type="entry name" value="Ig-like_fold"/>
</dbReference>
<feature type="coiled-coil region" evidence="12">
    <location>
        <begin position="1"/>
        <end position="74"/>
    </location>
</feature>
<dbReference type="CDD" id="cd12014">
    <property type="entry name" value="SH3_RIM-BP_1"/>
    <property type="match status" value="1"/>
</dbReference>
<dbReference type="SUPFAM" id="SSF49265">
    <property type="entry name" value="Fibronectin type III"/>
    <property type="match status" value="2"/>
</dbReference>
<feature type="region of interest" description="Disordered" evidence="13">
    <location>
        <begin position="786"/>
        <end position="856"/>
    </location>
</feature>
<feature type="region of interest" description="Disordered" evidence="13">
    <location>
        <begin position="579"/>
        <end position="679"/>
    </location>
</feature>
<keyword evidence="3 11" id="KW-0728">SH3 domain</keyword>
<dbReference type="Gene3D" id="2.60.40.10">
    <property type="entry name" value="Immunoglobulins"/>
    <property type="match status" value="2"/>
</dbReference>
<evidence type="ECO:0000256" key="6">
    <source>
        <dbReference type="ARBA" id="ARBA00023018"/>
    </source>
</evidence>
<feature type="compositionally biased region" description="Polar residues" evidence="13">
    <location>
        <begin position="579"/>
        <end position="588"/>
    </location>
</feature>
<keyword evidence="5" id="KW-0677">Repeat</keyword>
<feature type="compositionally biased region" description="Basic and acidic residues" evidence="13">
    <location>
        <begin position="617"/>
        <end position="628"/>
    </location>
</feature>
<evidence type="ECO:0000256" key="9">
    <source>
        <dbReference type="ARBA" id="ARBA00054159"/>
    </source>
</evidence>
<feature type="compositionally biased region" description="Pro residues" evidence="13">
    <location>
        <begin position="599"/>
        <end position="611"/>
    </location>
</feature>
<keyword evidence="6" id="KW-0770">Synapse</keyword>
<dbReference type="PRINTS" id="PR00452">
    <property type="entry name" value="SH3DOMAIN"/>
</dbReference>
<evidence type="ECO:0000256" key="11">
    <source>
        <dbReference type="PROSITE-ProRule" id="PRU00192"/>
    </source>
</evidence>